<feature type="domain" description="Tyrosine specific protein phosphatases" evidence="4">
    <location>
        <begin position="110"/>
        <end position="177"/>
    </location>
</feature>
<dbReference type="OrthoDB" id="200924at2759"/>
<gene>
    <name evidence="5" type="ORF">CRM22_003965</name>
</gene>
<dbReference type="EMBL" id="SJOL01006254">
    <property type="protein sequence ID" value="TGZ69030.1"/>
    <property type="molecule type" value="Genomic_DNA"/>
</dbReference>
<evidence type="ECO:0000259" key="3">
    <source>
        <dbReference type="PROSITE" id="PS50054"/>
    </source>
</evidence>
<feature type="domain" description="Tyrosine-protein phosphatase" evidence="3">
    <location>
        <begin position="37"/>
        <end position="188"/>
    </location>
</feature>
<dbReference type="PANTHER" id="PTHR10367">
    <property type="entry name" value="MRNA-CAPPING ENZYME"/>
    <property type="match status" value="1"/>
</dbReference>
<dbReference type="PROSITE" id="PS50054">
    <property type="entry name" value="TYR_PHOSPHATASE_DUAL"/>
    <property type="match status" value="1"/>
</dbReference>
<accession>A0A4S2LYL8</accession>
<dbReference type="InterPro" id="IPR003595">
    <property type="entry name" value="Tyr_Pase_cat"/>
</dbReference>
<dbReference type="GO" id="GO:0004651">
    <property type="term" value="F:polynucleotide 5'-phosphatase activity"/>
    <property type="evidence" value="ECO:0007669"/>
    <property type="project" value="TreeGrafter"/>
</dbReference>
<dbReference type="PROSITE" id="PS00383">
    <property type="entry name" value="TYR_PHOSPHATASE_1"/>
    <property type="match status" value="1"/>
</dbReference>
<dbReference type="Pfam" id="PF00782">
    <property type="entry name" value="DSPc"/>
    <property type="match status" value="1"/>
</dbReference>
<dbReference type="InterPro" id="IPR016130">
    <property type="entry name" value="Tyr_Pase_AS"/>
</dbReference>
<keyword evidence="6" id="KW-1185">Reference proteome</keyword>
<proteinExistence type="predicted"/>
<evidence type="ECO:0000313" key="6">
    <source>
        <dbReference type="Proteomes" id="UP000308267"/>
    </source>
</evidence>
<dbReference type="InterPro" id="IPR000340">
    <property type="entry name" value="Dual-sp_phosphatase_cat-dom"/>
</dbReference>
<name>A0A4S2LYL8_OPIFE</name>
<sequence length="191" mass="22432">MLPEQGLLSRKTGAMWWEDYTPLGVPVKGTRLLPIRLPIPLDKSRYIPPHQRFNFDDLFAHVRRYGQSICCIIDLTFTKYYDPRILHSMGVRYHKIYVEGHQVPDPKHVDEFVRVIQSERERSSDGLIAIHCTHGVNRTGYLICRYLIDVLKMDPADALREFEFARGHPLERQNYIDHLLSIRPTRSTEFD</sequence>
<dbReference type="PANTHER" id="PTHR10367:SF9">
    <property type="entry name" value="DUAL-SPECIFICITY PHOSPHATASE 11 (RNA_RNP COMPLEX 1-INTERACTING)"/>
    <property type="match status" value="1"/>
</dbReference>
<dbReference type="SMART" id="SM00404">
    <property type="entry name" value="PTPc_motif"/>
    <property type="match status" value="1"/>
</dbReference>
<evidence type="ECO:0000256" key="2">
    <source>
        <dbReference type="ARBA" id="ARBA00022912"/>
    </source>
</evidence>
<dbReference type="InterPro" id="IPR020422">
    <property type="entry name" value="TYR_PHOSPHATASE_DUAL_dom"/>
</dbReference>
<dbReference type="PROSITE" id="PS50056">
    <property type="entry name" value="TYR_PHOSPHATASE_2"/>
    <property type="match status" value="1"/>
</dbReference>
<evidence type="ECO:0000259" key="4">
    <source>
        <dbReference type="PROSITE" id="PS50056"/>
    </source>
</evidence>
<dbReference type="GO" id="GO:0004721">
    <property type="term" value="F:phosphoprotein phosphatase activity"/>
    <property type="evidence" value="ECO:0007669"/>
    <property type="project" value="UniProtKB-KW"/>
</dbReference>
<dbReference type="SUPFAM" id="SSF52799">
    <property type="entry name" value="(Phosphotyrosine protein) phosphatases II"/>
    <property type="match status" value="1"/>
</dbReference>
<dbReference type="InterPro" id="IPR029021">
    <property type="entry name" value="Prot-tyrosine_phosphatase-like"/>
</dbReference>
<dbReference type="InterPro" id="IPR051029">
    <property type="entry name" value="mRNA_Capping_Enz/RNA_Phosphat"/>
</dbReference>
<dbReference type="AlphaFoldDB" id="A0A4S2LYL8"/>
<organism evidence="5 6">
    <name type="scientific">Opisthorchis felineus</name>
    <dbReference type="NCBI Taxonomy" id="147828"/>
    <lineage>
        <taxon>Eukaryota</taxon>
        <taxon>Metazoa</taxon>
        <taxon>Spiralia</taxon>
        <taxon>Lophotrochozoa</taxon>
        <taxon>Platyhelminthes</taxon>
        <taxon>Trematoda</taxon>
        <taxon>Digenea</taxon>
        <taxon>Opisthorchiida</taxon>
        <taxon>Opisthorchiata</taxon>
        <taxon>Opisthorchiidae</taxon>
        <taxon>Opisthorchis</taxon>
    </lineage>
</organism>
<dbReference type="InterPro" id="IPR000387">
    <property type="entry name" value="Tyr_Pase_dom"/>
</dbReference>
<keyword evidence="1" id="KW-0378">Hydrolase</keyword>
<dbReference type="STRING" id="147828.A0A4S2LYL8"/>
<protein>
    <submittedName>
        <fullName evidence="5">Uncharacterized protein</fullName>
    </submittedName>
</protein>
<comment type="caution">
    <text evidence="5">The sequence shown here is derived from an EMBL/GenBank/DDBJ whole genome shotgun (WGS) entry which is preliminary data.</text>
</comment>
<dbReference type="Gene3D" id="3.90.190.10">
    <property type="entry name" value="Protein tyrosine phosphatase superfamily"/>
    <property type="match status" value="1"/>
</dbReference>
<reference evidence="5 6" key="1">
    <citation type="journal article" date="2019" name="BMC Genomics">
        <title>New insights from Opisthorchis felineus genome: update on genomics of the epidemiologically important liver flukes.</title>
        <authorList>
            <person name="Ershov N.I."/>
            <person name="Mordvinov V.A."/>
            <person name="Prokhortchouk E.B."/>
            <person name="Pakharukova M.Y."/>
            <person name="Gunbin K.V."/>
            <person name="Ustyantsev K."/>
            <person name="Genaev M.A."/>
            <person name="Blinov A.G."/>
            <person name="Mazur A."/>
            <person name="Boulygina E."/>
            <person name="Tsygankova S."/>
            <person name="Khrameeva E."/>
            <person name="Chekanov N."/>
            <person name="Fan G."/>
            <person name="Xiao A."/>
            <person name="Zhang H."/>
            <person name="Xu X."/>
            <person name="Yang H."/>
            <person name="Solovyev V."/>
            <person name="Lee S.M."/>
            <person name="Liu X."/>
            <person name="Afonnikov D.A."/>
            <person name="Skryabin K.G."/>
        </authorList>
    </citation>
    <scope>NUCLEOTIDE SEQUENCE [LARGE SCALE GENOMIC DNA]</scope>
    <source>
        <strain evidence="5">AK-0245</strain>
        <tissue evidence="5">Whole organism</tissue>
    </source>
</reference>
<keyword evidence="2" id="KW-0904">Protein phosphatase</keyword>
<dbReference type="SMART" id="SM00195">
    <property type="entry name" value="DSPc"/>
    <property type="match status" value="1"/>
</dbReference>
<evidence type="ECO:0000256" key="1">
    <source>
        <dbReference type="ARBA" id="ARBA00022801"/>
    </source>
</evidence>
<evidence type="ECO:0000313" key="5">
    <source>
        <dbReference type="EMBL" id="TGZ69030.1"/>
    </source>
</evidence>
<dbReference type="Proteomes" id="UP000308267">
    <property type="component" value="Unassembled WGS sequence"/>
</dbReference>